<keyword evidence="1" id="KW-0472">Membrane</keyword>
<keyword evidence="3" id="KW-1185">Reference proteome</keyword>
<protein>
    <submittedName>
        <fullName evidence="2">Uncharacterized protein</fullName>
    </submittedName>
</protein>
<evidence type="ECO:0000256" key="1">
    <source>
        <dbReference type="SAM" id="Phobius"/>
    </source>
</evidence>
<dbReference type="STRING" id="1215089.BBI08_01795"/>
<keyword evidence="1" id="KW-0812">Transmembrane</keyword>
<accession>A0A1C7DMZ5</accession>
<dbReference type="AlphaFoldDB" id="A0A1C7DMZ5"/>
<evidence type="ECO:0000313" key="3">
    <source>
        <dbReference type="Proteomes" id="UP000092687"/>
    </source>
</evidence>
<reference evidence="2" key="1">
    <citation type="submission" date="2016-10" db="EMBL/GenBank/DDBJ databases">
        <authorList>
            <person name="de Groot N.N."/>
        </authorList>
    </citation>
    <scope>NUCLEOTIDE SEQUENCE</scope>
    <source>
        <strain evidence="2">DSM 24743</strain>
    </source>
</reference>
<feature type="transmembrane region" description="Helical" evidence="1">
    <location>
        <begin position="32"/>
        <end position="54"/>
    </location>
</feature>
<gene>
    <name evidence="2" type="ORF">BBI08_01795</name>
</gene>
<sequence>MKNRILFAVILFFVLGSAAISGTDSISQTAKSIFHGIGMLTLGIIGIVSLYNFFEKERKKESM</sequence>
<dbReference type="EMBL" id="CP016537">
    <property type="protein sequence ID" value="ANU12641.1"/>
    <property type="molecule type" value="Genomic_DNA"/>
</dbReference>
<dbReference type="Proteomes" id="UP000092687">
    <property type="component" value="Chromosome"/>
</dbReference>
<proteinExistence type="predicted"/>
<keyword evidence="1" id="KW-1133">Transmembrane helix</keyword>
<organism evidence="2 3">
    <name type="scientific">Planococcus halocryophilus</name>
    <dbReference type="NCBI Taxonomy" id="1215089"/>
    <lineage>
        <taxon>Bacteria</taxon>
        <taxon>Bacillati</taxon>
        <taxon>Bacillota</taxon>
        <taxon>Bacilli</taxon>
        <taxon>Bacillales</taxon>
        <taxon>Caryophanaceae</taxon>
        <taxon>Planococcus</taxon>
    </lineage>
</organism>
<dbReference type="OrthoDB" id="2974072at2"/>
<evidence type="ECO:0000313" key="2">
    <source>
        <dbReference type="EMBL" id="ANU12641.1"/>
    </source>
</evidence>
<name>A0A1C7DMZ5_9BACL</name>
<dbReference type="RefSeq" id="WP_008497253.1">
    <property type="nucleotide sequence ID" value="NZ_CP016537.2"/>
</dbReference>
<dbReference type="KEGG" id="phc:BBI08_01795"/>